<feature type="transmembrane region" description="Helical" evidence="1">
    <location>
        <begin position="12"/>
        <end position="31"/>
    </location>
</feature>
<evidence type="ECO:0008006" key="4">
    <source>
        <dbReference type="Google" id="ProtNLM"/>
    </source>
</evidence>
<keyword evidence="1" id="KW-1133">Transmembrane helix</keyword>
<dbReference type="EMBL" id="VNHM01000010">
    <property type="protein sequence ID" value="TYO94960.1"/>
    <property type="molecule type" value="Genomic_DNA"/>
</dbReference>
<sequence length="172" mass="19597">MSGKTTDQTKRKWLIFLIFAPGVFFIVYWLATQTSDRVTGHTVELPDQYVSLGEQVEVKGKYYQVRGGKNIFINTVDLSNNRAVAEPGRVFVGLVLVTDAKINQNDVQLIDALGRSYNPLDVDKSVVVSNFKLPGNEGYPYMFKVNDSPDYYFIQVNGDERLTWLINNTYQR</sequence>
<keyword evidence="3" id="KW-1185">Reference proteome</keyword>
<protein>
    <recommendedName>
        <fullName evidence="4">DUF4352 domain-containing protein</fullName>
    </recommendedName>
</protein>
<reference evidence="2 3" key="1">
    <citation type="submission" date="2019-07" db="EMBL/GenBank/DDBJ databases">
        <title>Genomic Encyclopedia of Type Strains, Phase I: the one thousand microbial genomes (KMG-I) project.</title>
        <authorList>
            <person name="Kyrpides N."/>
        </authorList>
    </citation>
    <scope>NUCLEOTIDE SEQUENCE [LARGE SCALE GENOMIC DNA]</scope>
    <source>
        <strain evidence="2 3">DSM 6562</strain>
    </source>
</reference>
<comment type="caution">
    <text evidence="2">The sequence shown here is derived from an EMBL/GenBank/DDBJ whole genome shotgun (WGS) entry which is preliminary data.</text>
</comment>
<evidence type="ECO:0000313" key="3">
    <source>
        <dbReference type="Proteomes" id="UP000323166"/>
    </source>
</evidence>
<evidence type="ECO:0000256" key="1">
    <source>
        <dbReference type="SAM" id="Phobius"/>
    </source>
</evidence>
<name>A0A5S4ZQS8_9FIRM</name>
<dbReference type="RefSeq" id="WP_166511981.1">
    <property type="nucleotide sequence ID" value="NZ_VNHM01000010.1"/>
</dbReference>
<dbReference type="Proteomes" id="UP000323166">
    <property type="component" value="Unassembled WGS sequence"/>
</dbReference>
<evidence type="ECO:0000313" key="2">
    <source>
        <dbReference type="EMBL" id="TYO94960.1"/>
    </source>
</evidence>
<organism evidence="2 3">
    <name type="scientific">Desulfallas thermosapovorans DSM 6562</name>
    <dbReference type="NCBI Taxonomy" id="1121431"/>
    <lineage>
        <taxon>Bacteria</taxon>
        <taxon>Bacillati</taxon>
        <taxon>Bacillota</taxon>
        <taxon>Clostridia</taxon>
        <taxon>Eubacteriales</taxon>
        <taxon>Desulfallaceae</taxon>
        <taxon>Desulfallas</taxon>
    </lineage>
</organism>
<gene>
    <name evidence="2" type="ORF">LX24_01976</name>
</gene>
<accession>A0A5S4ZQS8</accession>
<dbReference type="AlphaFoldDB" id="A0A5S4ZQS8"/>
<keyword evidence="1" id="KW-0472">Membrane</keyword>
<keyword evidence="1" id="KW-0812">Transmembrane</keyword>
<proteinExistence type="predicted"/>